<dbReference type="PANTHER" id="PTHR46696:SF6">
    <property type="entry name" value="P450, PUTATIVE (EUROFUNG)-RELATED"/>
    <property type="match status" value="1"/>
</dbReference>
<dbReference type="GO" id="GO:0016705">
    <property type="term" value="F:oxidoreductase activity, acting on paired donors, with incorporation or reduction of molecular oxygen"/>
    <property type="evidence" value="ECO:0007669"/>
    <property type="project" value="InterPro"/>
</dbReference>
<comment type="similarity">
    <text evidence="1 2">Belongs to the cytochrome P450 family.</text>
</comment>
<organism evidence="3 4">
    <name type="scientific">Candidatus Neomicrothrix subdominans</name>
    <dbReference type="NCBI Taxonomy" id="2954438"/>
    <lineage>
        <taxon>Bacteria</taxon>
        <taxon>Bacillati</taxon>
        <taxon>Actinomycetota</taxon>
        <taxon>Acidimicrobiia</taxon>
        <taxon>Acidimicrobiales</taxon>
        <taxon>Microthrixaceae</taxon>
        <taxon>Candidatus Neomicrothrix</taxon>
    </lineage>
</organism>
<gene>
    <name evidence="3" type="ORF">IPN02_08110</name>
</gene>
<sequence>MTLDKLELRSDEWLNDPPGYVHRHGWPGPVRLAPWGDLIVGSRELISSLGKAPWRACSIEYLSFGEIVSGPAWEIAQRISSFADEDRHRELRGPVEAPFTKGSILELGDTVRTIAREIVGELAPGDDLGDAAQRFAGLVFQQVLGLRDLEVLVAEARNFAKIWTFESVSHRDELEAACVRLSEMADEVLKAPSTPLATGIATAELSDAERVALIVQMLVAGWETTAAQSAILGWQMCGSTSERDRWWAGEWDDDQVVEEVLRYRSSPGAFVRVASEDTEIAGHPVAEGDRALALLWAGNMDPDVYTDATTFDPSRWPDATPHLSFGVGQHKCLGLHLARLELAEWAKALRERRVMVDRSPDWPESYPLRPGPLPVVDVG</sequence>
<evidence type="ECO:0000256" key="1">
    <source>
        <dbReference type="ARBA" id="ARBA00010617"/>
    </source>
</evidence>
<dbReference type="SUPFAM" id="SSF48264">
    <property type="entry name" value="Cytochrome P450"/>
    <property type="match status" value="1"/>
</dbReference>
<keyword evidence="2" id="KW-0349">Heme</keyword>
<dbReference type="InterPro" id="IPR001128">
    <property type="entry name" value="Cyt_P450"/>
</dbReference>
<proteinExistence type="inferred from homology"/>
<dbReference type="Proteomes" id="UP000727993">
    <property type="component" value="Unassembled WGS sequence"/>
</dbReference>
<dbReference type="CDD" id="cd00302">
    <property type="entry name" value="cytochrome_P450"/>
    <property type="match status" value="1"/>
</dbReference>
<dbReference type="EMBL" id="JADJZA010000006">
    <property type="protein sequence ID" value="MBK9296793.1"/>
    <property type="molecule type" value="Genomic_DNA"/>
</dbReference>
<keyword evidence="2" id="KW-0560">Oxidoreductase</keyword>
<keyword evidence="2" id="KW-0479">Metal-binding</keyword>
<dbReference type="GO" id="GO:0020037">
    <property type="term" value="F:heme binding"/>
    <property type="evidence" value="ECO:0007669"/>
    <property type="project" value="InterPro"/>
</dbReference>
<reference evidence="3 4" key="1">
    <citation type="submission" date="2020-10" db="EMBL/GenBank/DDBJ databases">
        <title>Connecting structure to function with the recovery of over 1000 high-quality activated sludge metagenome-assembled genomes encoding full-length rRNA genes using long-read sequencing.</title>
        <authorList>
            <person name="Singleton C.M."/>
            <person name="Petriglieri F."/>
            <person name="Kristensen J.M."/>
            <person name="Kirkegaard R.H."/>
            <person name="Michaelsen T.Y."/>
            <person name="Andersen M.H."/>
            <person name="Karst S.M."/>
            <person name="Dueholm M.S."/>
            <person name="Nielsen P.H."/>
            <person name="Albertsen M."/>
        </authorList>
    </citation>
    <scope>NUCLEOTIDE SEQUENCE [LARGE SCALE GENOMIC DNA]</scope>
    <source>
        <strain evidence="3">Lyne_18-Q3-R50-59_MAXAC.006</strain>
    </source>
</reference>
<protein>
    <submittedName>
        <fullName evidence="3">Cytochrome P450</fullName>
    </submittedName>
</protein>
<keyword evidence="2" id="KW-0408">Iron</keyword>
<evidence type="ECO:0000313" key="4">
    <source>
        <dbReference type="Proteomes" id="UP000727993"/>
    </source>
</evidence>
<dbReference type="PROSITE" id="PS00086">
    <property type="entry name" value="CYTOCHROME_P450"/>
    <property type="match status" value="1"/>
</dbReference>
<dbReference type="InterPro" id="IPR036396">
    <property type="entry name" value="Cyt_P450_sf"/>
</dbReference>
<dbReference type="GO" id="GO:0005506">
    <property type="term" value="F:iron ion binding"/>
    <property type="evidence" value="ECO:0007669"/>
    <property type="project" value="InterPro"/>
</dbReference>
<accession>A0A936NAR4</accession>
<evidence type="ECO:0000313" key="3">
    <source>
        <dbReference type="EMBL" id="MBK9296793.1"/>
    </source>
</evidence>
<dbReference type="Gene3D" id="1.10.630.10">
    <property type="entry name" value="Cytochrome P450"/>
    <property type="match status" value="1"/>
</dbReference>
<dbReference type="InterPro" id="IPR017972">
    <property type="entry name" value="Cyt_P450_CS"/>
</dbReference>
<dbReference type="PANTHER" id="PTHR46696">
    <property type="entry name" value="P450, PUTATIVE (EUROFUNG)-RELATED"/>
    <property type="match status" value="1"/>
</dbReference>
<dbReference type="PRINTS" id="PR00359">
    <property type="entry name" value="BP450"/>
</dbReference>
<keyword evidence="2" id="KW-0503">Monooxygenase</keyword>
<dbReference type="InterPro" id="IPR002397">
    <property type="entry name" value="Cyt_P450_B"/>
</dbReference>
<evidence type="ECO:0000256" key="2">
    <source>
        <dbReference type="RuleBase" id="RU000461"/>
    </source>
</evidence>
<comment type="caution">
    <text evidence="3">The sequence shown here is derived from an EMBL/GenBank/DDBJ whole genome shotgun (WGS) entry which is preliminary data.</text>
</comment>
<dbReference type="Pfam" id="PF00067">
    <property type="entry name" value="p450"/>
    <property type="match status" value="1"/>
</dbReference>
<name>A0A936NAR4_9ACTN</name>
<dbReference type="GO" id="GO:0004497">
    <property type="term" value="F:monooxygenase activity"/>
    <property type="evidence" value="ECO:0007669"/>
    <property type="project" value="UniProtKB-KW"/>
</dbReference>
<dbReference type="AlphaFoldDB" id="A0A936NAR4"/>